<name>A0ABD0U7M0_DENTH</name>
<gene>
    <name evidence="1" type="ORF">M5K25_023190</name>
</gene>
<dbReference type="AlphaFoldDB" id="A0ABD0U7M0"/>
<evidence type="ECO:0000313" key="2">
    <source>
        <dbReference type="Proteomes" id="UP001552299"/>
    </source>
</evidence>
<comment type="caution">
    <text evidence="1">The sequence shown here is derived from an EMBL/GenBank/DDBJ whole genome shotgun (WGS) entry which is preliminary data.</text>
</comment>
<reference evidence="1 2" key="1">
    <citation type="journal article" date="2024" name="Plant Biotechnol. J.">
        <title>Dendrobium thyrsiflorum genome and its molecular insights into genes involved in important horticultural traits.</title>
        <authorList>
            <person name="Chen B."/>
            <person name="Wang J.Y."/>
            <person name="Zheng P.J."/>
            <person name="Li K.L."/>
            <person name="Liang Y.M."/>
            <person name="Chen X.F."/>
            <person name="Zhang C."/>
            <person name="Zhao X."/>
            <person name="He X."/>
            <person name="Zhang G.Q."/>
            <person name="Liu Z.J."/>
            <person name="Xu Q."/>
        </authorList>
    </citation>
    <scope>NUCLEOTIDE SEQUENCE [LARGE SCALE GENOMIC DNA]</scope>
    <source>
        <strain evidence="1">GZMU011</strain>
    </source>
</reference>
<sequence>MRGVGGPLLCIGDLLRDVADDGGIDIERRQSPPPSPQIAASVDSLSPYDLQQLFQVTLASRNCLIRFSQYWFSNYPYIPCFNLLFQSFSPAWDGMSGVTLQMVLGFLEYIQTILIFR</sequence>
<dbReference type="PANTHER" id="PTHR37237:SF1">
    <property type="entry name" value="OS02G0567000 PROTEIN"/>
    <property type="match status" value="1"/>
</dbReference>
<accession>A0ABD0U7M0</accession>
<dbReference type="PANTHER" id="PTHR37237">
    <property type="entry name" value="OS02G0567000 PROTEIN"/>
    <property type="match status" value="1"/>
</dbReference>
<evidence type="ECO:0000313" key="1">
    <source>
        <dbReference type="EMBL" id="KAL0908685.1"/>
    </source>
</evidence>
<dbReference type="Proteomes" id="UP001552299">
    <property type="component" value="Unassembled WGS sequence"/>
</dbReference>
<protein>
    <submittedName>
        <fullName evidence="1">Uncharacterized protein</fullName>
    </submittedName>
</protein>
<dbReference type="EMBL" id="JANQDX010000017">
    <property type="protein sequence ID" value="KAL0908685.1"/>
    <property type="molecule type" value="Genomic_DNA"/>
</dbReference>
<proteinExistence type="predicted"/>
<organism evidence="1 2">
    <name type="scientific">Dendrobium thyrsiflorum</name>
    <name type="common">Pinecone-like raceme dendrobium</name>
    <name type="synonym">Orchid</name>
    <dbReference type="NCBI Taxonomy" id="117978"/>
    <lineage>
        <taxon>Eukaryota</taxon>
        <taxon>Viridiplantae</taxon>
        <taxon>Streptophyta</taxon>
        <taxon>Embryophyta</taxon>
        <taxon>Tracheophyta</taxon>
        <taxon>Spermatophyta</taxon>
        <taxon>Magnoliopsida</taxon>
        <taxon>Liliopsida</taxon>
        <taxon>Asparagales</taxon>
        <taxon>Orchidaceae</taxon>
        <taxon>Epidendroideae</taxon>
        <taxon>Malaxideae</taxon>
        <taxon>Dendrobiinae</taxon>
        <taxon>Dendrobium</taxon>
    </lineage>
</organism>
<keyword evidence="2" id="KW-1185">Reference proteome</keyword>